<name>A0A397W742_9GLOM</name>
<dbReference type="Proteomes" id="UP000266673">
    <property type="component" value="Unassembled WGS sequence"/>
</dbReference>
<comment type="caution">
    <text evidence="6">The sequence shown here is derived from an EMBL/GenBank/DDBJ whole genome shotgun (WGS) entry which is preliminary data.</text>
</comment>
<feature type="domain" description="Protein kinase" evidence="5">
    <location>
        <begin position="72"/>
        <end position="345"/>
    </location>
</feature>
<keyword evidence="2" id="KW-0547">Nucleotide-binding</keyword>
<keyword evidence="3 6" id="KW-0418">Kinase</keyword>
<accession>A0A397W742</accession>
<dbReference type="Pfam" id="PF07714">
    <property type="entry name" value="PK_Tyr_Ser-Thr"/>
    <property type="match status" value="1"/>
</dbReference>
<reference evidence="6 7" key="1">
    <citation type="submission" date="2018-06" db="EMBL/GenBank/DDBJ databases">
        <title>Comparative genomics reveals the genomic features of Rhizophagus irregularis, R. cerebriforme, R. diaphanum and Gigaspora rosea, and their symbiotic lifestyle signature.</title>
        <authorList>
            <person name="Morin E."/>
            <person name="San Clemente H."/>
            <person name="Chen E.C.H."/>
            <person name="De La Providencia I."/>
            <person name="Hainaut M."/>
            <person name="Kuo A."/>
            <person name="Kohler A."/>
            <person name="Murat C."/>
            <person name="Tang N."/>
            <person name="Roy S."/>
            <person name="Loubradou J."/>
            <person name="Henrissat B."/>
            <person name="Grigoriev I.V."/>
            <person name="Corradi N."/>
            <person name="Roux C."/>
            <person name="Martin F.M."/>
        </authorList>
    </citation>
    <scope>NUCLEOTIDE SEQUENCE [LARGE SCALE GENOMIC DNA]</scope>
    <source>
        <strain evidence="6 7">DAOM 194757</strain>
    </source>
</reference>
<dbReference type="InterPro" id="IPR000719">
    <property type="entry name" value="Prot_kinase_dom"/>
</dbReference>
<organism evidence="6 7">
    <name type="scientific">Gigaspora rosea</name>
    <dbReference type="NCBI Taxonomy" id="44941"/>
    <lineage>
        <taxon>Eukaryota</taxon>
        <taxon>Fungi</taxon>
        <taxon>Fungi incertae sedis</taxon>
        <taxon>Mucoromycota</taxon>
        <taxon>Glomeromycotina</taxon>
        <taxon>Glomeromycetes</taxon>
        <taxon>Diversisporales</taxon>
        <taxon>Gigasporaceae</taxon>
        <taxon>Gigaspora</taxon>
    </lineage>
</organism>
<dbReference type="Gene3D" id="1.10.510.10">
    <property type="entry name" value="Transferase(Phosphotransferase) domain 1"/>
    <property type="match status" value="1"/>
</dbReference>
<dbReference type="PANTHER" id="PTHR44329">
    <property type="entry name" value="SERINE/THREONINE-PROTEIN KINASE TNNI3K-RELATED"/>
    <property type="match status" value="1"/>
</dbReference>
<dbReference type="GO" id="GO:0005524">
    <property type="term" value="F:ATP binding"/>
    <property type="evidence" value="ECO:0007669"/>
    <property type="project" value="UniProtKB-KW"/>
</dbReference>
<evidence type="ECO:0000256" key="3">
    <source>
        <dbReference type="ARBA" id="ARBA00022777"/>
    </source>
</evidence>
<gene>
    <name evidence="6" type="ORF">C2G38_71941</name>
</gene>
<evidence type="ECO:0000256" key="2">
    <source>
        <dbReference type="ARBA" id="ARBA00022741"/>
    </source>
</evidence>
<keyword evidence="4" id="KW-0067">ATP-binding</keyword>
<dbReference type="STRING" id="44941.A0A397W742"/>
<dbReference type="InterPro" id="IPR011009">
    <property type="entry name" value="Kinase-like_dom_sf"/>
</dbReference>
<proteinExistence type="predicted"/>
<dbReference type="InterPro" id="IPR001245">
    <property type="entry name" value="Ser-Thr/Tyr_kinase_cat_dom"/>
</dbReference>
<dbReference type="InterPro" id="IPR051681">
    <property type="entry name" value="Ser/Thr_Kinases-Pseudokinases"/>
</dbReference>
<sequence>MGTTLVCDDPTYGKCVHCDEYNMSEAWCQSCDPDIATRWTSRNKEIDEFIKKFQLKTVQYIEAIEWIPFDRLSDIKEIGKGEFGSVYSATWLDGIRRIEVKKGIQKFFCGKYIRSREPNSIIALKTMSGSLKEFGNHITCRMYGGQLKIYGLTRNRENEYLMVFQYADNGSLHKFLRNQFRDLNWQTKLDLLFDISFDLYNIHGAGYIHADFHSGNILQSKGIIKNTQSYITDLGLSKKENENESNRDIYGVLPYVAPEVLSGQKLTKAADVYGFGDIMSEISTGQRPFDGYEFDDKLAMKICGGLRPEFALGTPDYYIEFAKKCMDSNPENRPDADNIYRQLSIWKAIMENSDDQNDANDSVGLDYAKIKKQFLEADRAAKELPNTSPKHSDFMYTSKIINTQSISNAIKALPSYSIPSVEIPIGITNVKSHYKHIFVIHNMTILLLNPL</sequence>
<keyword evidence="7" id="KW-1185">Reference proteome</keyword>
<dbReference type="AlphaFoldDB" id="A0A397W742"/>
<dbReference type="PANTHER" id="PTHR44329:SF288">
    <property type="entry name" value="MITOGEN-ACTIVATED PROTEIN KINASE KINASE KINASE 20"/>
    <property type="match status" value="1"/>
</dbReference>
<evidence type="ECO:0000256" key="4">
    <source>
        <dbReference type="ARBA" id="ARBA00022840"/>
    </source>
</evidence>
<dbReference type="PROSITE" id="PS50011">
    <property type="entry name" value="PROTEIN_KINASE_DOM"/>
    <property type="match status" value="1"/>
</dbReference>
<evidence type="ECO:0000313" key="6">
    <source>
        <dbReference type="EMBL" id="RIB27156.1"/>
    </source>
</evidence>
<dbReference type="GO" id="GO:0004674">
    <property type="term" value="F:protein serine/threonine kinase activity"/>
    <property type="evidence" value="ECO:0007669"/>
    <property type="project" value="TreeGrafter"/>
</dbReference>
<protein>
    <submittedName>
        <fullName evidence="6">Kinase-like domain-containing protein</fullName>
    </submittedName>
</protein>
<evidence type="ECO:0000313" key="7">
    <source>
        <dbReference type="Proteomes" id="UP000266673"/>
    </source>
</evidence>
<evidence type="ECO:0000256" key="1">
    <source>
        <dbReference type="ARBA" id="ARBA00022679"/>
    </source>
</evidence>
<evidence type="ECO:0000259" key="5">
    <source>
        <dbReference type="PROSITE" id="PS50011"/>
    </source>
</evidence>
<keyword evidence="1" id="KW-0808">Transferase</keyword>
<dbReference type="EMBL" id="QKWP01000109">
    <property type="protein sequence ID" value="RIB27156.1"/>
    <property type="molecule type" value="Genomic_DNA"/>
</dbReference>
<dbReference type="SUPFAM" id="SSF56112">
    <property type="entry name" value="Protein kinase-like (PK-like)"/>
    <property type="match status" value="1"/>
</dbReference>